<dbReference type="AlphaFoldDB" id="A0A2M9FYP1"/>
<name>A0A2M9FYP1_9PROT</name>
<dbReference type="Proteomes" id="UP000229498">
    <property type="component" value="Unassembled WGS sequence"/>
</dbReference>
<proteinExistence type="predicted"/>
<keyword evidence="3" id="KW-1185">Reference proteome</keyword>
<evidence type="ECO:0000313" key="3">
    <source>
        <dbReference type="Proteomes" id="UP000229498"/>
    </source>
</evidence>
<accession>A0A2M9FYP1</accession>
<comment type="caution">
    <text evidence="2">The sequence shown here is derived from an EMBL/GenBank/DDBJ whole genome shotgun (WGS) entry which is preliminary data.</text>
</comment>
<evidence type="ECO:0000256" key="1">
    <source>
        <dbReference type="SAM" id="SignalP"/>
    </source>
</evidence>
<protein>
    <submittedName>
        <fullName evidence="2">Uncharacterized protein</fullName>
    </submittedName>
</protein>
<keyword evidence="1" id="KW-0732">Signal</keyword>
<dbReference type="RefSeq" id="WP_109796056.1">
    <property type="nucleotide sequence ID" value="NZ_PHIG01000043.1"/>
</dbReference>
<sequence length="241" mass="25172">MDHLLRRALFAGLLMATGLLAWAAQASEIVVIESTAPGLEAGAFLDPGEAVSVPAGASIVIVEPDGSTRTVDGPFEGPLGAAAAPDAGSGGLMANLGKLVSEREEEKQVLGAIRAAPGQVAEAVYVVDVGRSGDVCVPEGAAIRLWRPALMAAESETVLTGSFEPVTALWLEGEQFLDWPAALPAEDGGRYAIRLAIAPRPAEVRLRFVPASLETDARRAAWMAGAGCRRQAERLLQRLAR</sequence>
<dbReference type="EMBL" id="PHIG01000043">
    <property type="protein sequence ID" value="PJK28577.1"/>
    <property type="molecule type" value="Genomic_DNA"/>
</dbReference>
<dbReference type="OrthoDB" id="8060097at2"/>
<gene>
    <name evidence="2" type="ORF">CVT23_16620</name>
</gene>
<feature type="signal peptide" evidence="1">
    <location>
        <begin position="1"/>
        <end position="23"/>
    </location>
</feature>
<reference evidence="2 3" key="1">
    <citation type="submission" date="2017-11" db="EMBL/GenBank/DDBJ databases">
        <title>Draft genome sequence of Rhizobiales bacterium SY3-13.</title>
        <authorList>
            <person name="Sun C."/>
        </authorList>
    </citation>
    <scope>NUCLEOTIDE SEQUENCE [LARGE SCALE GENOMIC DNA]</scope>
    <source>
        <strain evidence="2 3">SY3-13</strain>
    </source>
</reference>
<evidence type="ECO:0000313" key="2">
    <source>
        <dbReference type="EMBL" id="PJK28577.1"/>
    </source>
</evidence>
<organism evidence="2 3">
    <name type="scientific">Minwuia thermotolerans</name>
    <dbReference type="NCBI Taxonomy" id="2056226"/>
    <lineage>
        <taxon>Bacteria</taxon>
        <taxon>Pseudomonadati</taxon>
        <taxon>Pseudomonadota</taxon>
        <taxon>Alphaproteobacteria</taxon>
        <taxon>Minwuiales</taxon>
        <taxon>Minwuiaceae</taxon>
        <taxon>Minwuia</taxon>
    </lineage>
</organism>
<feature type="chain" id="PRO_5014799509" evidence="1">
    <location>
        <begin position="24"/>
        <end position="241"/>
    </location>
</feature>